<accession>A0A6N2AGE7</accession>
<protein>
    <submittedName>
        <fullName evidence="1">Uncharacterized protein</fullName>
    </submittedName>
</protein>
<reference evidence="1" key="1">
    <citation type="submission" date="2019-05" db="EMBL/GenBank/DDBJ databases">
        <title>The de novo reference genome and transcriptome assemblies of the wild tomato species Solanum chilense.</title>
        <authorList>
            <person name="Stam R."/>
            <person name="Nosenko T."/>
            <person name="Hoerger A.C."/>
            <person name="Stephan W."/>
            <person name="Seidel M.A."/>
            <person name="Kuhn J.M.M."/>
            <person name="Haberer G."/>
            <person name="Tellier A."/>
        </authorList>
    </citation>
    <scope>NUCLEOTIDE SEQUENCE</scope>
    <source>
        <tissue evidence="1">Mature leaves</tissue>
    </source>
</reference>
<organism evidence="1">
    <name type="scientific">Solanum chilense</name>
    <name type="common">Tomato</name>
    <name type="synonym">Lycopersicon chilense</name>
    <dbReference type="NCBI Taxonomy" id="4083"/>
    <lineage>
        <taxon>Eukaryota</taxon>
        <taxon>Viridiplantae</taxon>
        <taxon>Streptophyta</taxon>
        <taxon>Embryophyta</taxon>
        <taxon>Tracheophyta</taxon>
        <taxon>Spermatophyta</taxon>
        <taxon>Magnoliopsida</taxon>
        <taxon>eudicotyledons</taxon>
        <taxon>Gunneridae</taxon>
        <taxon>Pentapetalae</taxon>
        <taxon>asterids</taxon>
        <taxon>lamiids</taxon>
        <taxon>Solanales</taxon>
        <taxon>Solanaceae</taxon>
        <taxon>Solanoideae</taxon>
        <taxon>Solaneae</taxon>
        <taxon>Solanum</taxon>
        <taxon>Solanum subgen. Lycopersicon</taxon>
    </lineage>
</organism>
<comment type="caution">
    <text evidence="1">The sequence shown here is derived from an EMBL/GenBank/DDBJ whole genome shotgun (WGS) entry which is preliminary data.</text>
</comment>
<dbReference type="EMBL" id="RXGB01040402">
    <property type="protein sequence ID" value="TMW80769.1"/>
    <property type="molecule type" value="Genomic_DNA"/>
</dbReference>
<gene>
    <name evidence="1" type="ORF">EJD97_015397</name>
</gene>
<feature type="non-terminal residue" evidence="1">
    <location>
        <position position="1"/>
    </location>
</feature>
<sequence length="196" mass="22893">INLYVQDHIPNIGNIDQMYFFIEFSIPWIHKWIPEVGYTPEENIPCLYRKNLNNFWEKLNRTDITTGELYGQELIDQIKNTIKTYEDAPKKGLNVEKSSIKHIARRISIQDGNKQEMINNYLEEIKQNLMENISDFEKSDTSMKSGHSGHTNEAQSINQNDMELTENQLNKAEDFLASIKEQENTIVKKLKGKDKI</sequence>
<name>A0A6N2AGE7_SOLCI</name>
<evidence type="ECO:0000313" key="1">
    <source>
        <dbReference type="EMBL" id="TMW80769.1"/>
    </source>
</evidence>
<dbReference type="AlphaFoldDB" id="A0A6N2AGE7"/>
<proteinExistence type="predicted"/>